<reference evidence="11 12" key="1">
    <citation type="submission" date="2020-07" db="EMBL/GenBank/DDBJ databases">
        <title>Complete genome sequence for Sandaracinobacter sp. M6.</title>
        <authorList>
            <person name="Tang Y."/>
            <person name="Liu Q."/>
            <person name="Guo Z."/>
            <person name="Lei P."/>
            <person name="Huang B."/>
        </authorList>
    </citation>
    <scope>NUCLEOTIDE SEQUENCE [LARGE SCALE GENOMIC DNA]</scope>
    <source>
        <strain evidence="11 12">M6</strain>
    </source>
</reference>
<keyword evidence="8" id="KW-0902">Two-component regulatory system</keyword>
<dbReference type="InterPro" id="IPR013656">
    <property type="entry name" value="PAS_4"/>
</dbReference>
<evidence type="ECO:0000256" key="8">
    <source>
        <dbReference type="ARBA" id="ARBA00023012"/>
    </source>
</evidence>
<dbReference type="InterPro" id="IPR007890">
    <property type="entry name" value="CHASE2"/>
</dbReference>
<dbReference type="InterPro" id="IPR035965">
    <property type="entry name" value="PAS-like_dom_sf"/>
</dbReference>
<dbReference type="Pfam" id="PF05226">
    <property type="entry name" value="CHASE2"/>
    <property type="match status" value="1"/>
</dbReference>
<dbReference type="Gene3D" id="3.30.565.10">
    <property type="entry name" value="Histidine kinase-like ATPase, C-terminal domain"/>
    <property type="match status" value="1"/>
</dbReference>
<dbReference type="PANTHER" id="PTHR42878">
    <property type="entry name" value="TWO-COMPONENT HISTIDINE KINASE"/>
    <property type="match status" value="1"/>
</dbReference>
<dbReference type="PRINTS" id="PR00344">
    <property type="entry name" value="BCTRLSENSOR"/>
</dbReference>
<dbReference type="Proteomes" id="UP000515292">
    <property type="component" value="Chromosome"/>
</dbReference>
<gene>
    <name evidence="11" type="ORF">H3309_10925</name>
</gene>
<feature type="transmembrane region" description="Helical" evidence="9">
    <location>
        <begin position="315"/>
        <end position="334"/>
    </location>
</feature>
<evidence type="ECO:0000313" key="12">
    <source>
        <dbReference type="Proteomes" id="UP000515292"/>
    </source>
</evidence>
<evidence type="ECO:0000256" key="2">
    <source>
        <dbReference type="ARBA" id="ARBA00012438"/>
    </source>
</evidence>
<keyword evidence="12" id="KW-1185">Reference proteome</keyword>
<dbReference type="PANTHER" id="PTHR42878:SF7">
    <property type="entry name" value="SENSOR HISTIDINE KINASE GLRK"/>
    <property type="match status" value="1"/>
</dbReference>
<dbReference type="GO" id="GO:0007234">
    <property type="term" value="P:osmosensory signaling via phosphorelay pathway"/>
    <property type="evidence" value="ECO:0007669"/>
    <property type="project" value="TreeGrafter"/>
</dbReference>
<evidence type="ECO:0000256" key="1">
    <source>
        <dbReference type="ARBA" id="ARBA00000085"/>
    </source>
</evidence>
<dbReference type="SUPFAM" id="SSF55874">
    <property type="entry name" value="ATPase domain of HSP90 chaperone/DNA topoisomerase II/histidine kinase"/>
    <property type="match status" value="1"/>
</dbReference>
<keyword evidence="6" id="KW-0418">Kinase</keyword>
<comment type="catalytic activity">
    <reaction evidence="1">
        <text>ATP + protein L-histidine = ADP + protein N-phospho-L-histidine.</text>
        <dbReference type="EC" id="2.7.13.3"/>
    </reaction>
</comment>
<dbReference type="GO" id="GO:0000156">
    <property type="term" value="F:phosphorelay response regulator activity"/>
    <property type="evidence" value="ECO:0007669"/>
    <property type="project" value="TreeGrafter"/>
</dbReference>
<dbReference type="SMART" id="SM01080">
    <property type="entry name" value="CHASE2"/>
    <property type="match status" value="1"/>
</dbReference>
<feature type="transmembrane region" description="Helical" evidence="9">
    <location>
        <begin position="340"/>
        <end position="359"/>
    </location>
</feature>
<dbReference type="GO" id="GO:0000155">
    <property type="term" value="F:phosphorelay sensor kinase activity"/>
    <property type="evidence" value="ECO:0007669"/>
    <property type="project" value="InterPro"/>
</dbReference>
<dbReference type="CDD" id="cd00075">
    <property type="entry name" value="HATPase"/>
    <property type="match status" value="1"/>
</dbReference>
<evidence type="ECO:0000256" key="5">
    <source>
        <dbReference type="ARBA" id="ARBA00022741"/>
    </source>
</evidence>
<dbReference type="PROSITE" id="PS50109">
    <property type="entry name" value="HIS_KIN"/>
    <property type="match status" value="1"/>
</dbReference>
<dbReference type="GO" id="GO:0030295">
    <property type="term" value="F:protein kinase activator activity"/>
    <property type="evidence" value="ECO:0007669"/>
    <property type="project" value="TreeGrafter"/>
</dbReference>
<protein>
    <recommendedName>
        <fullName evidence="2">histidine kinase</fullName>
        <ecNumber evidence="2">2.7.13.3</ecNumber>
    </recommendedName>
</protein>
<organism evidence="11 12">
    <name type="scientific">Sandaracinobacteroides saxicola</name>
    <dbReference type="NCBI Taxonomy" id="2759707"/>
    <lineage>
        <taxon>Bacteria</taxon>
        <taxon>Pseudomonadati</taxon>
        <taxon>Pseudomonadota</taxon>
        <taxon>Alphaproteobacteria</taxon>
        <taxon>Sphingomonadales</taxon>
        <taxon>Sphingosinicellaceae</taxon>
        <taxon>Sandaracinobacteroides</taxon>
    </lineage>
</organism>
<keyword evidence="3" id="KW-0597">Phosphoprotein</keyword>
<feature type="domain" description="Histidine kinase" evidence="10">
    <location>
        <begin position="542"/>
        <end position="755"/>
    </location>
</feature>
<dbReference type="RefSeq" id="WP_182294742.1">
    <property type="nucleotide sequence ID" value="NZ_CP059851.1"/>
</dbReference>
<evidence type="ECO:0000256" key="7">
    <source>
        <dbReference type="ARBA" id="ARBA00022840"/>
    </source>
</evidence>
<dbReference type="InterPro" id="IPR036097">
    <property type="entry name" value="HisK_dim/P_sf"/>
</dbReference>
<accession>A0A7G5IEV4</accession>
<dbReference type="InterPro" id="IPR017181">
    <property type="entry name" value="Sig_transdc_His_kin_CHASE2"/>
</dbReference>
<keyword evidence="7" id="KW-0067">ATP-binding</keyword>
<dbReference type="FunFam" id="3.30.565.10:FF:000006">
    <property type="entry name" value="Sensor histidine kinase WalK"/>
    <property type="match status" value="1"/>
</dbReference>
<dbReference type="InterPro" id="IPR050351">
    <property type="entry name" value="BphY/WalK/GraS-like"/>
</dbReference>
<dbReference type="AlphaFoldDB" id="A0A7G5IEV4"/>
<dbReference type="Pfam" id="PF02518">
    <property type="entry name" value="HATPase_c"/>
    <property type="match status" value="1"/>
</dbReference>
<dbReference type="EC" id="2.7.13.3" evidence="2"/>
<keyword evidence="5" id="KW-0547">Nucleotide-binding</keyword>
<feature type="transmembrane region" description="Helical" evidence="9">
    <location>
        <begin position="290"/>
        <end position="308"/>
    </location>
</feature>
<evidence type="ECO:0000256" key="4">
    <source>
        <dbReference type="ARBA" id="ARBA00022679"/>
    </source>
</evidence>
<dbReference type="Gene3D" id="3.30.450.20">
    <property type="entry name" value="PAS domain"/>
    <property type="match status" value="1"/>
</dbReference>
<dbReference type="InterPro" id="IPR004358">
    <property type="entry name" value="Sig_transdc_His_kin-like_C"/>
</dbReference>
<dbReference type="SUPFAM" id="SSF47384">
    <property type="entry name" value="Homodimeric domain of signal transducing histidine kinase"/>
    <property type="match status" value="1"/>
</dbReference>
<sequence length="755" mass="81001">MSATRLRLSGRRLWAEWGGLALVMALFLAALALLGAPFRADNLIYDYVAREKVRAVSARVMIVAIDDRSLRELGRWPWPRSVHAGMLDALAAARPAAVGYDVLFLEPSGDDAALAAAMARLGRVQLPVLVEVPGDNGAPSATELPVVAAHGLGHVILRPDTDGIVRRVVQFTDPDGRPWPFLMDQLLRREPLPLPPPGQALEVEREVMIPFAAGPGGFPAASFVDVLRGRVPPALLKDRILLVGATGAGLGDRFSTPRSAELETMPGVEVQANYLNALLTGGVIRVAGPGWLLLFTLLPTAFMMLAFLRLSPRANALIGALLLAGTLAVSVMLLWWGSLWLPPVAALVGVAIVWPVWGWRRLDLANRYMVSELRALGEEPKLLPAPPEQLAGDPVERQIQLMHAAIRDVRDLRLFVNQSLDSLPDAALVTDMSGVVRIANAAAERLWRGRMPGGPVDAPLAAAFAALGQNDAQAEMLLSAMAAGRLPPDAGYESRLSDGMTLEIRLAFFTDAARLPLGWIARFADITALRASERQREDALKLLTHDMRAPQASILAVLQSDAGAVPADVAARIGRYARQTLELADDFVNLARAESGKFAREPLNLSDVLTDAVDDLWPLSSAKGISVRMTLPEEELMVRGDRTLLTRMLTNLVGNAIKYSPANRRIECVARVDESGAMISIADQGIGVAAEHLPLLFEPFRRLTEAIPTSGVSQSGAGLGLAFVKAVAEGHGGRVWAESAEGAGSVFTVKLPLLP</sequence>
<keyword evidence="9" id="KW-0472">Membrane</keyword>
<evidence type="ECO:0000256" key="9">
    <source>
        <dbReference type="SAM" id="Phobius"/>
    </source>
</evidence>
<dbReference type="InterPro" id="IPR003594">
    <property type="entry name" value="HATPase_dom"/>
</dbReference>
<evidence type="ECO:0000256" key="6">
    <source>
        <dbReference type="ARBA" id="ARBA00022777"/>
    </source>
</evidence>
<evidence type="ECO:0000313" key="11">
    <source>
        <dbReference type="EMBL" id="QMW21896.1"/>
    </source>
</evidence>
<dbReference type="SMART" id="SM00387">
    <property type="entry name" value="HATPase_c"/>
    <property type="match status" value="1"/>
</dbReference>
<dbReference type="PIRSF" id="PIRSF037347">
    <property type="entry name" value="STHK_CHASE2_PAS_prd"/>
    <property type="match status" value="1"/>
</dbReference>
<dbReference type="GO" id="GO:0005524">
    <property type="term" value="F:ATP binding"/>
    <property type="evidence" value="ECO:0007669"/>
    <property type="project" value="UniProtKB-KW"/>
</dbReference>
<evidence type="ECO:0000259" key="10">
    <source>
        <dbReference type="PROSITE" id="PS50109"/>
    </source>
</evidence>
<dbReference type="Pfam" id="PF08448">
    <property type="entry name" value="PAS_4"/>
    <property type="match status" value="1"/>
</dbReference>
<proteinExistence type="predicted"/>
<name>A0A7G5IEV4_9SPHN</name>
<keyword evidence="9" id="KW-0812">Transmembrane</keyword>
<dbReference type="InterPro" id="IPR036890">
    <property type="entry name" value="HATPase_C_sf"/>
</dbReference>
<dbReference type="KEGG" id="sand:H3309_10925"/>
<keyword evidence="4" id="KW-0808">Transferase</keyword>
<dbReference type="SUPFAM" id="SSF55785">
    <property type="entry name" value="PYP-like sensor domain (PAS domain)"/>
    <property type="match status" value="1"/>
</dbReference>
<dbReference type="InterPro" id="IPR005467">
    <property type="entry name" value="His_kinase_dom"/>
</dbReference>
<keyword evidence="9" id="KW-1133">Transmembrane helix</keyword>
<evidence type="ECO:0000256" key="3">
    <source>
        <dbReference type="ARBA" id="ARBA00022553"/>
    </source>
</evidence>
<dbReference type="EMBL" id="CP059851">
    <property type="protein sequence ID" value="QMW21896.1"/>
    <property type="molecule type" value="Genomic_DNA"/>
</dbReference>